<dbReference type="CDD" id="cd00077">
    <property type="entry name" value="HDc"/>
    <property type="match status" value="1"/>
</dbReference>
<dbReference type="Gene3D" id="1.10.3210.10">
    <property type="entry name" value="Hypothetical protein af1432"/>
    <property type="match status" value="1"/>
</dbReference>
<dbReference type="PROSITE" id="PS51831">
    <property type="entry name" value="HD"/>
    <property type="match status" value="1"/>
</dbReference>
<dbReference type="EMBL" id="WBMP01000033">
    <property type="protein sequence ID" value="KAE8543771.1"/>
    <property type="molecule type" value="Genomic_DNA"/>
</dbReference>
<evidence type="ECO:0000313" key="6">
    <source>
        <dbReference type="Proteomes" id="UP000469950"/>
    </source>
</evidence>
<sequence>MIWTERQSGTSEQRPNDTRTNFQRDKARILHSAAFRRLQAKTQVMYVGMHDFPRTRLTHSLEASQIGASLVVHLSNQHPLLAEQLELSEPFLESLCLAHDIGHPPFGHGGEIALNYMMRNNGGFEGNGQTFRIVTQLEAYTPEHGMSLTRRTLLGLLKYPVLASAIRRQELPPEVTNFRHLPTREWLPPKALYDDDSEQLDWVLQPLSTNDKKNFQSLVHEPAQTTHGKSALKSIDASIMEAADDIAYGVHDLEDAIVVGLIQRHHWEEHMFSDLQQLEAELSDFNARKLTEDLFSGSHHLRKQAIGGLVNRLLTSARLNSTEYNFDCPLLQYEVQLGAAEKILLNSLKQFIFKWVIRKPEMQAQEFKGQQIVMELFEVLAVEPERLLPENTRLRYLQQQQKGGNALRVISDYLSGMTDGYAAKLYQELFSVSSPKSAFQ</sequence>
<dbReference type="NCBIfam" id="NF041026">
    <property type="entry name" value="antiphage_dGTPase"/>
    <property type="match status" value="1"/>
</dbReference>
<dbReference type="InterPro" id="IPR023023">
    <property type="entry name" value="dNTPase_2"/>
</dbReference>
<feature type="compositionally biased region" description="Polar residues" evidence="3">
    <location>
        <begin position="1"/>
        <end position="13"/>
    </location>
</feature>
<dbReference type="Pfam" id="PF13286">
    <property type="entry name" value="HD_assoc"/>
    <property type="match status" value="1"/>
</dbReference>
<feature type="domain" description="HD" evidence="4">
    <location>
        <begin position="56"/>
        <end position="249"/>
    </location>
</feature>
<dbReference type="HAMAP" id="MF_01212">
    <property type="entry name" value="dGTPase_type2"/>
    <property type="match status" value="1"/>
</dbReference>
<accession>A0A833N6A5</accession>
<comment type="caution">
    <text evidence="5">The sequence shown here is derived from an EMBL/GenBank/DDBJ whole genome shotgun (WGS) entry which is preliminary data.</text>
</comment>
<evidence type="ECO:0000256" key="1">
    <source>
        <dbReference type="ARBA" id="ARBA00022801"/>
    </source>
</evidence>
<evidence type="ECO:0000313" key="5">
    <source>
        <dbReference type="EMBL" id="KAE8543771.1"/>
    </source>
</evidence>
<dbReference type="Proteomes" id="UP000469950">
    <property type="component" value="Unassembled WGS sequence"/>
</dbReference>
<proteinExistence type="inferred from homology"/>
<protein>
    <recommendedName>
        <fullName evidence="2">Deoxyguanosinetriphosphate triphosphohydrolase-like protein</fullName>
    </recommendedName>
</protein>
<dbReference type="SMART" id="SM00471">
    <property type="entry name" value="HDc"/>
    <property type="match status" value="1"/>
</dbReference>
<dbReference type="RefSeq" id="WP_153741765.1">
    <property type="nucleotide sequence ID" value="NZ_WBMP01000033.1"/>
</dbReference>
<dbReference type="NCBIfam" id="TIGR01353">
    <property type="entry name" value="dGTP_triPase"/>
    <property type="match status" value="1"/>
</dbReference>
<dbReference type="AlphaFoldDB" id="A0A833N6A5"/>
<dbReference type="GO" id="GO:0008832">
    <property type="term" value="F:dGTPase activity"/>
    <property type="evidence" value="ECO:0007669"/>
    <property type="project" value="TreeGrafter"/>
</dbReference>
<dbReference type="InterPro" id="IPR006261">
    <property type="entry name" value="dGTPase"/>
</dbReference>
<dbReference type="InterPro" id="IPR006674">
    <property type="entry name" value="HD_domain"/>
</dbReference>
<gene>
    <name evidence="5" type="ORF">F6453_3894</name>
</gene>
<dbReference type="PANTHER" id="PTHR11373:SF40">
    <property type="entry name" value="DEOXYGUANOSINETRIPHOSPHATE TRIPHOSPHOHYDROLASE-LIKE PROTEIN 2"/>
    <property type="match status" value="1"/>
</dbReference>
<reference evidence="5 6" key="1">
    <citation type="submission" date="2019-10" db="EMBL/GenBank/DDBJ databases">
        <title>Draft genome sequence of Marinobacter hydrocarbonoclasticus NCT7M from the microbiome of the marine copepod.</title>
        <authorList>
            <person name="Nuttall R."/>
            <person name="Sharma G."/>
            <person name="Moisander P."/>
        </authorList>
    </citation>
    <scope>NUCLEOTIDE SEQUENCE [LARGE SCALE GENOMIC DNA]</scope>
    <source>
        <strain evidence="5 6">NCT7M</strain>
    </source>
</reference>
<dbReference type="GO" id="GO:0006203">
    <property type="term" value="P:dGTP catabolic process"/>
    <property type="evidence" value="ECO:0007669"/>
    <property type="project" value="TreeGrafter"/>
</dbReference>
<dbReference type="InterPro" id="IPR050135">
    <property type="entry name" value="dGTPase-like"/>
</dbReference>
<comment type="similarity">
    <text evidence="2">Belongs to the dGTPase family. Type 2 subfamily.</text>
</comment>
<keyword evidence="1 2" id="KW-0378">Hydrolase</keyword>
<name>A0A833N6A5_MARNT</name>
<evidence type="ECO:0000256" key="2">
    <source>
        <dbReference type="HAMAP-Rule" id="MF_01212"/>
    </source>
</evidence>
<organism evidence="5 6">
    <name type="scientific">Marinobacter nauticus</name>
    <name type="common">Marinobacter hydrocarbonoclasticus</name>
    <name type="synonym">Marinobacter aquaeolei</name>
    <dbReference type="NCBI Taxonomy" id="2743"/>
    <lineage>
        <taxon>Bacteria</taxon>
        <taxon>Pseudomonadati</taxon>
        <taxon>Pseudomonadota</taxon>
        <taxon>Gammaproteobacteria</taxon>
        <taxon>Pseudomonadales</taxon>
        <taxon>Marinobacteraceae</taxon>
        <taxon>Marinobacter</taxon>
    </lineage>
</organism>
<dbReference type="InterPro" id="IPR026875">
    <property type="entry name" value="PHydrolase_assoc_dom"/>
</dbReference>
<feature type="compositionally biased region" description="Basic and acidic residues" evidence="3">
    <location>
        <begin position="14"/>
        <end position="23"/>
    </location>
</feature>
<dbReference type="Pfam" id="PF01966">
    <property type="entry name" value="HD"/>
    <property type="match status" value="1"/>
</dbReference>
<evidence type="ECO:0000256" key="3">
    <source>
        <dbReference type="SAM" id="MobiDB-lite"/>
    </source>
</evidence>
<dbReference type="NCBIfam" id="NF003701">
    <property type="entry name" value="PRK05318.1"/>
    <property type="match status" value="1"/>
</dbReference>
<dbReference type="InterPro" id="IPR003607">
    <property type="entry name" value="HD/PDEase_dom"/>
</dbReference>
<feature type="region of interest" description="Disordered" evidence="3">
    <location>
        <begin position="1"/>
        <end position="23"/>
    </location>
</feature>
<evidence type="ECO:0000259" key="4">
    <source>
        <dbReference type="PROSITE" id="PS51831"/>
    </source>
</evidence>
<dbReference type="SUPFAM" id="SSF109604">
    <property type="entry name" value="HD-domain/PDEase-like"/>
    <property type="match status" value="1"/>
</dbReference>
<dbReference type="PANTHER" id="PTHR11373">
    <property type="entry name" value="DEOXYNUCLEOSIDE TRIPHOSPHATE TRIPHOSPHOHYDROLASE"/>
    <property type="match status" value="1"/>
</dbReference>